<dbReference type="OrthoDB" id="5894480at2759"/>
<dbReference type="EMBL" id="UZAF01017805">
    <property type="protein sequence ID" value="VDO45137.1"/>
    <property type="molecule type" value="Genomic_DNA"/>
</dbReference>
<reference evidence="1 2" key="2">
    <citation type="submission" date="2018-11" db="EMBL/GenBank/DDBJ databases">
        <authorList>
            <consortium name="Pathogen Informatics"/>
        </authorList>
    </citation>
    <scope>NUCLEOTIDE SEQUENCE [LARGE SCALE GENOMIC DNA]</scope>
    <source>
        <strain evidence="1 2">MHpl1</strain>
    </source>
</reference>
<organism evidence="3">
    <name type="scientific">Haemonchus placei</name>
    <name type="common">Barber's pole worm</name>
    <dbReference type="NCBI Taxonomy" id="6290"/>
    <lineage>
        <taxon>Eukaryota</taxon>
        <taxon>Metazoa</taxon>
        <taxon>Ecdysozoa</taxon>
        <taxon>Nematoda</taxon>
        <taxon>Chromadorea</taxon>
        <taxon>Rhabditida</taxon>
        <taxon>Rhabditina</taxon>
        <taxon>Rhabditomorpha</taxon>
        <taxon>Strongyloidea</taxon>
        <taxon>Trichostrongylidae</taxon>
        <taxon>Haemonchus</taxon>
    </lineage>
</organism>
<sequence>MRELKLRLTMDGVGRHDELGQSFTLLISFHSESPDGELFT</sequence>
<protein>
    <submittedName>
        <fullName evidence="3">PLAT domain-containing protein</fullName>
    </submittedName>
</protein>
<dbReference type="AlphaFoldDB" id="A0A0N4WM37"/>
<name>A0A0N4WM37_HAEPC</name>
<dbReference type="WBParaSite" id="HPLM_0001225101-mRNA-1">
    <property type="protein sequence ID" value="HPLM_0001225101-mRNA-1"/>
    <property type="gene ID" value="HPLM_0001225101"/>
</dbReference>
<reference evidence="3" key="1">
    <citation type="submission" date="2017-02" db="UniProtKB">
        <authorList>
            <consortium name="WormBaseParasite"/>
        </authorList>
    </citation>
    <scope>IDENTIFICATION</scope>
</reference>
<evidence type="ECO:0000313" key="2">
    <source>
        <dbReference type="Proteomes" id="UP000268014"/>
    </source>
</evidence>
<dbReference type="Proteomes" id="UP000268014">
    <property type="component" value="Unassembled WGS sequence"/>
</dbReference>
<proteinExistence type="predicted"/>
<evidence type="ECO:0000313" key="3">
    <source>
        <dbReference type="WBParaSite" id="HPLM_0001225101-mRNA-1"/>
    </source>
</evidence>
<keyword evidence="2" id="KW-1185">Reference proteome</keyword>
<evidence type="ECO:0000313" key="1">
    <source>
        <dbReference type="EMBL" id="VDO45137.1"/>
    </source>
</evidence>
<gene>
    <name evidence="1" type="ORF">HPLM_LOCUS12243</name>
</gene>
<accession>A0A0N4WM37</accession>